<evidence type="ECO:0000256" key="1">
    <source>
        <dbReference type="SAM" id="SignalP"/>
    </source>
</evidence>
<organism evidence="2 3">
    <name type="scientific">Epilithonimonas mollis</name>
    <dbReference type="NCBI Taxonomy" id="216903"/>
    <lineage>
        <taxon>Bacteria</taxon>
        <taxon>Pseudomonadati</taxon>
        <taxon>Bacteroidota</taxon>
        <taxon>Flavobacteriia</taxon>
        <taxon>Flavobacteriales</taxon>
        <taxon>Weeksellaceae</taxon>
        <taxon>Chryseobacterium group</taxon>
        <taxon>Epilithonimonas</taxon>
    </lineage>
</organism>
<gene>
    <name evidence="2" type="ORF">SAMN05444371_3161</name>
</gene>
<dbReference type="AlphaFoldDB" id="A0A1M6U6K8"/>
<evidence type="ECO:0000313" key="2">
    <source>
        <dbReference type="EMBL" id="SHK64803.1"/>
    </source>
</evidence>
<dbReference type="EMBL" id="FRAM01000004">
    <property type="protein sequence ID" value="SHK64803.1"/>
    <property type="molecule type" value="Genomic_DNA"/>
</dbReference>
<evidence type="ECO:0000313" key="3">
    <source>
        <dbReference type="Proteomes" id="UP000184498"/>
    </source>
</evidence>
<protein>
    <submittedName>
        <fullName evidence="2">Uncharacterized protein</fullName>
    </submittedName>
</protein>
<keyword evidence="1" id="KW-0732">Signal</keyword>
<reference evidence="3" key="1">
    <citation type="submission" date="2016-11" db="EMBL/GenBank/DDBJ databases">
        <authorList>
            <person name="Varghese N."/>
            <person name="Submissions S."/>
        </authorList>
    </citation>
    <scope>NUCLEOTIDE SEQUENCE [LARGE SCALE GENOMIC DNA]</scope>
    <source>
        <strain evidence="3">DSM 18016</strain>
    </source>
</reference>
<dbReference type="RefSeq" id="WP_072999871.1">
    <property type="nucleotide sequence ID" value="NZ_FRAM01000004.1"/>
</dbReference>
<sequence length="243" mass="26436">MKKLLTTISLSVCVFLFSQTSLPQTSSKGTIVTKTNQTIEFRNLKFEKGKITYTDKNTNAEEFLYDNSVKSMSYYDNDGNLKSYEAQEMIADNISGNVSQQNNHITEPEKIINKPAKLGSDKEIISYLIQNRNQDYLKGQKLNNLGTGFLIGGGACVVIGAVINLNSGADEPTITNQKPESKGSPIPIIIGLVGMGAGAVMKISGHSQMKKAVNNYKTAGINKINPAYFALADNKGLGLQIKF</sequence>
<name>A0A1M6U6K8_9FLAO</name>
<dbReference type="STRING" id="216903.SAMN05444371_3161"/>
<feature type="signal peptide" evidence="1">
    <location>
        <begin position="1"/>
        <end position="23"/>
    </location>
</feature>
<proteinExistence type="predicted"/>
<dbReference type="OrthoDB" id="1257986at2"/>
<feature type="chain" id="PRO_5012184006" evidence="1">
    <location>
        <begin position="24"/>
        <end position="243"/>
    </location>
</feature>
<accession>A0A1M6U6K8</accession>
<keyword evidence="3" id="KW-1185">Reference proteome</keyword>
<dbReference type="Proteomes" id="UP000184498">
    <property type="component" value="Unassembled WGS sequence"/>
</dbReference>